<organism evidence="2 3">
    <name type="scientific">Campylobacter showae CSUNSWCD</name>
    <dbReference type="NCBI Taxonomy" id="1244083"/>
    <lineage>
        <taxon>Bacteria</taxon>
        <taxon>Pseudomonadati</taxon>
        <taxon>Campylobacterota</taxon>
        <taxon>Epsilonproteobacteria</taxon>
        <taxon>Campylobacterales</taxon>
        <taxon>Campylobacteraceae</taxon>
        <taxon>Campylobacter</taxon>
    </lineage>
</organism>
<keyword evidence="1" id="KW-0812">Transmembrane</keyword>
<dbReference type="EMBL" id="AMZQ01000005">
    <property type="protein sequence ID" value="EKU11528.1"/>
    <property type="molecule type" value="Genomic_DNA"/>
</dbReference>
<feature type="transmembrane region" description="Helical" evidence="1">
    <location>
        <begin position="42"/>
        <end position="66"/>
    </location>
</feature>
<comment type="caution">
    <text evidence="2">The sequence shown here is derived from an EMBL/GenBank/DDBJ whole genome shotgun (WGS) entry which is preliminary data.</text>
</comment>
<evidence type="ECO:0000313" key="3">
    <source>
        <dbReference type="Proteomes" id="UP000011939"/>
    </source>
</evidence>
<proteinExistence type="predicted"/>
<dbReference type="Proteomes" id="UP000011939">
    <property type="component" value="Unassembled WGS sequence"/>
</dbReference>
<protein>
    <submittedName>
        <fullName evidence="2">Uncharacterized protein</fullName>
    </submittedName>
</protein>
<accession>M5IS54</accession>
<feature type="transmembrane region" description="Helical" evidence="1">
    <location>
        <begin position="78"/>
        <end position="105"/>
    </location>
</feature>
<reference evidence="2 3" key="1">
    <citation type="journal article" date="2013" name="Genome Announc.">
        <title>Genome Sequence of Campylobacter showae UNSWCD, Isolated from a Patient with Crohn's Disease.</title>
        <authorList>
            <person name="Tay A.P."/>
            <person name="Kaakoush N.O."/>
            <person name="Deshpande N.P."/>
            <person name="Chen Z."/>
            <person name="Mitchell H."/>
            <person name="Wilkins M.R."/>
        </authorList>
    </citation>
    <scope>NUCLEOTIDE SEQUENCE [LARGE SCALE GENOMIC DNA]</scope>
    <source>
        <strain evidence="2 3">CSUNSWCD</strain>
    </source>
</reference>
<name>M5IS54_9BACT</name>
<keyword evidence="1" id="KW-0472">Membrane</keyword>
<sequence>MYIYFDVRVLKLACEAAAIAPIYAAFRLIALHVSGVKTCRYFTLFAATYGVIFVLYVFAGVMFTMFMGDIEADVGEFLAYLCYLAYLVLDFNNWALCIPAIFLVLGTFDITKIQTNSFGVIAPS</sequence>
<feature type="transmembrane region" description="Helical" evidence="1">
    <location>
        <begin position="12"/>
        <end position="30"/>
    </location>
</feature>
<dbReference type="AlphaFoldDB" id="M5IS54"/>
<evidence type="ECO:0000256" key="1">
    <source>
        <dbReference type="SAM" id="Phobius"/>
    </source>
</evidence>
<dbReference type="STRING" id="1244083.CSUNSWCD_1566"/>
<evidence type="ECO:0000313" key="2">
    <source>
        <dbReference type="EMBL" id="EKU11528.1"/>
    </source>
</evidence>
<dbReference type="PATRIC" id="fig|1244083.3.peg.808"/>
<keyword evidence="1" id="KW-1133">Transmembrane helix</keyword>
<gene>
    <name evidence="2" type="ORF">CSUNSWCD_1566</name>
</gene>